<dbReference type="PANTHER" id="PTHR35526:SF3">
    <property type="entry name" value="ANTI-SIGMA-F FACTOR RSBW"/>
    <property type="match status" value="1"/>
</dbReference>
<dbReference type="Pfam" id="PF13581">
    <property type="entry name" value="HATPase_c_2"/>
    <property type="match status" value="1"/>
</dbReference>
<dbReference type="EMBL" id="BJMM01000030">
    <property type="protein sequence ID" value="GEB52377.1"/>
    <property type="molecule type" value="Genomic_DNA"/>
</dbReference>
<dbReference type="AlphaFoldDB" id="A0A4Y3R6H9"/>
<dbReference type="Proteomes" id="UP000319210">
    <property type="component" value="Unassembled WGS sequence"/>
</dbReference>
<comment type="caution">
    <text evidence="4">The sequence shown here is derived from an EMBL/GenBank/DDBJ whole genome shotgun (WGS) entry which is preliminary data.</text>
</comment>
<reference evidence="4 5" key="1">
    <citation type="submission" date="2019-06" db="EMBL/GenBank/DDBJ databases">
        <title>Whole genome shotgun sequence of Streptomyces cacaoi subsp. cacaoi NBRC 12748.</title>
        <authorList>
            <person name="Hosoyama A."/>
            <person name="Uohara A."/>
            <person name="Ohji S."/>
            <person name="Ichikawa N."/>
        </authorList>
    </citation>
    <scope>NUCLEOTIDE SEQUENCE [LARGE SCALE GENOMIC DNA]</scope>
    <source>
        <strain evidence="4 5">NBRC 12748</strain>
    </source>
</reference>
<feature type="compositionally biased region" description="Low complexity" evidence="2">
    <location>
        <begin position="219"/>
        <end position="237"/>
    </location>
</feature>
<keyword evidence="1" id="KW-0418">Kinase</keyword>
<dbReference type="CDD" id="cd16936">
    <property type="entry name" value="HATPase_RsbW-like"/>
    <property type="match status" value="1"/>
</dbReference>
<dbReference type="Gene3D" id="3.30.565.10">
    <property type="entry name" value="Histidine kinase-like ATPase, C-terminal domain"/>
    <property type="match status" value="2"/>
</dbReference>
<feature type="region of interest" description="Disordered" evidence="2">
    <location>
        <begin position="197"/>
        <end position="237"/>
    </location>
</feature>
<protein>
    <recommendedName>
        <fullName evidence="3">Histidine kinase/HSP90-like ATPase domain-containing protein</fullName>
    </recommendedName>
</protein>
<evidence type="ECO:0000256" key="1">
    <source>
        <dbReference type="ARBA" id="ARBA00022527"/>
    </source>
</evidence>
<feature type="compositionally biased region" description="Basic and acidic residues" evidence="2">
    <location>
        <begin position="76"/>
        <end position="93"/>
    </location>
</feature>
<evidence type="ECO:0000313" key="5">
    <source>
        <dbReference type="Proteomes" id="UP000319210"/>
    </source>
</evidence>
<accession>A0A4Y3R6H9</accession>
<evidence type="ECO:0000313" key="4">
    <source>
        <dbReference type="EMBL" id="GEB52377.1"/>
    </source>
</evidence>
<dbReference type="InterPro" id="IPR036890">
    <property type="entry name" value="HATPase_C_sf"/>
</dbReference>
<feature type="domain" description="Histidine kinase/HSP90-like ATPase" evidence="3">
    <location>
        <begin position="19"/>
        <end position="196"/>
    </location>
</feature>
<dbReference type="PANTHER" id="PTHR35526">
    <property type="entry name" value="ANTI-SIGMA-F FACTOR RSBW-RELATED"/>
    <property type="match status" value="1"/>
</dbReference>
<evidence type="ECO:0000259" key="3">
    <source>
        <dbReference type="Pfam" id="PF13581"/>
    </source>
</evidence>
<dbReference type="SUPFAM" id="SSF55874">
    <property type="entry name" value="ATPase domain of HSP90 chaperone/DNA topoisomerase II/histidine kinase"/>
    <property type="match status" value="1"/>
</dbReference>
<evidence type="ECO:0000256" key="2">
    <source>
        <dbReference type="SAM" id="MobiDB-lite"/>
    </source>
</evidence>
<dbReference type="InterPro" id="IPR050267">
    <property type="entry name" value="Anti-sigma-factor_SerPK"/>
</dbReference>
<proteinExistence type="predicted"/>
<organism evidence="4 5">
    <name type="scientific">Streptomyces cacaoi</name>
    <dbReference type="NCBI Taxonomy" id="1898"/>
    <lineage>
        <taxon>Bacteria</taxon>
        <taxon>Bacillati</taxon>
        <taxon>Actinomycetota</taxon>
        <taxon>Actinomycetes</taxon>
        <taxon>Kitasatosporales</taxon>
        <taxon>Streptomycetaceae</taxon>
        <taxon>Streptomyces</taxon>
    </lineage>
</organism>
<keyword evidence="1" id="KW-0723">Serine/threonine-protein kinase</keyword>
<keyword evidence="5" id="KW-1185">Reference proteome</keyword>
<sequence>MTADSSWHIDLPHAPPAAPIARAAVRNALSELGSSVDGETAELLVCELVTNAIEHTPGGTAVELTVTELGEGLLVEVRDRDPRPLAGLPREDAGEGPSGDPPQADARPAGAAPGDPDAGSSVHEEADRALAEALEEVADAPGEGGTAPAPPSSPETLDVRALEDVAEDGRGLLLIRSLSTACGSRLGPDGKTVWFTLGPDEPDVSDASGGLDAPDASHGPDVPGGPDAPGAPDAREP</sequence>
<feature type="region of interest" description="Disordered" evidence="2">
    <location>
        <begin position="75"/>
        <end position="127"/>
    </location>
</feature>
<dbReference type="RefSeq" id="WP_230988882.1">
    <property type="nucleotide sequence ID" value="NZ_BJMM01000030.1"/>
</dbReference>
<name>A0A4Y3R6H9_STRCI</name>
<dbReference type="InterPro" id="IPR003594">
    <property type="entry name" value="HATPase_dom"/>
</dbReference>
<keyword evidence="1" id="KW-0808">Transferase</keyword>
<gene>
    <name evidence="4" type="ORF">SCA03_49280</name>
</gene>
<feature type="compositionally biased region" description="Low complexity" evidence="2">
    <location>
        <begin position="101"/>
        <end position="119"/>
    </location>
</feature>